<evidence type="ECO:0000313" key="2">
    <source>
        <dbReference type="EMBL" id="VUZ47461.1"/>
    </source>
</evidence>
<name>A0A0R3SPS1_HYMDI</name>
<reference evidence="5" key="1">
    <citation type="submission" date="2017-02" db="UniProtKB">
        <authorList>
            <consortium name="WormBaseParasite"/>
        </authorList>
    </citation>
    <scope>IDENTIFICATION</scope>
</reference>
<dbReference type="Proteomes" id="UP000274504">
    <property type="component" value="Unassembled WGS sequence"/>
</dbReference>
<evidence type="ECO:0000313" key="3">
    <source>
        <dbReference type="Proteomes" id="UP000274504"/>
    </source>
</evidence>
<reference evidence="2 4" key="3">
    <citation type="submission" date="2019-07" db="EMBL/GenBank/DDBJ databases">
        <authorList>
            <person name="Jastrzebski P J."/>
            <person name="Paukszto L."/>
            <person name="Jastrzebski P J."/>
        </authorList>
    </citation>
    <scope>NUCLEOTIDE SEQUENCE [LARGE SCALE GENOMIC DNA]</scope>
    <source>
        <strain evidence="2 4">WMS-il1</strain>
    </source>
</reference>
<organism evidence="5">
    <name type="scientific">Hymenolepis diminuta</name>
    <name type="common">Rat tapeworm</name>
    <dbReference type="NCBI Taxonomy" id="6216"/>
    <lineage>
        <taxon>Eukaryota</taxon>
        <taxon>Metazoa</taxon>
        <taxon>Spiralia</taxon>
        <taxon>Lophotrochozoa</taxon>
        <taxon>Platyhelminthes</taxon>
        <taxon>Cestoda</taxon>
        <taxon>Eucestoda</taxon>
        <taxon>Cyclophyllidea</taxon>
        <taxon>Hymenolepididae</taxon>
        <taxon>Hymenolepis</taxon>
    </lineage>
</organism>
<dbReference type="EMBL" id="CABIJS010000244">
    <property type="protein sequence ID" value="VUZ47461.1"/>
    <property type="molecule type" value="Genomic_DNA"/>
</dbReference>
<dbReference type="EMBL" id="UYSG01010893">
    <property type="protein sequence ID" value="VDL59303.1"/>
    <property type="molecule type" value="Genomic_DNA"/>
</dbReference>
<keyword evidence="4" id="KW-1185">Reference proteome</keyword>
<protein>
    <submittedName>
        <fullName evidence="5">PH domain-containing protein</fullName>
    </submittedName>
</protein>
<accession>A0A0R3SPS1</accession>
<dbReference type="OrthoDB" id="6288609at2759"/>
<dbReference type="AlphaFoldDB" id="A0A0R3SPS1"/>
<dbReference type="WBParaSite" id="HDID_0000698701-mRNA-1">
    <property type="protein sequence ID" value="HDID_0000698701-mRNA-1"/>
    <property type="gene ID" value="HDID_0000698701"/>
</dbReference>
<reference evidence="1 3" key="2">
    <citation type="submission" date="2018-11" db="EMBL/GenBank/DDBJ databases">
        <authorList>
            <consortium name="Pathogen Informatics"/>
        </authorList>
    </citation>
    <scope>NUCLEOTIDE SEQUENCE [LARGE SCALE GENOMIC DNA]</scope>
</reference>
<evidence type="ECO:0000313" key="4">
    <source>
        <dbReference type="Proteomes" id="UP000321570"/>
    </source>
</evidence>
<evidence type="ECO:0000313" key="1">
    <source>
        <dbReference type="EMBL" id="VDL59303.1"/>
    </source>
</evidence>
<gene>
    <name evidence="1" type="ORF">HDID_LOCUS6985</name>
    <name evidence="2" type="ORF">WMSIL1_LOCUS7141</name>
</gene>
<dbReference type="Proteomes" id="UP000321570">
    <property type="component" value="Unassembled WGS sequence"/>
</dbReference>
<evidence type="ECO:0000313" key="5">
    <source>
        <dbReference type="WBParaSite" id="HDID_0000698701-mRNA-1"/>
    </source>
</evidence>
<proteinExistence type="predicted"/>
<sequence>MTDFSEIEEFPTVPKIFRTEYKFCFNSTRNQEHGTNFLPKGDFILPPTPTSLIADGELYQKSRILSSAVHNEDDYTAVSGNESSSKSTSLRREEISDSLKEWNDEGNVQIMSVISQNMSEGVVDSIRLSENNSSDPIIDKQLGSGCHIDDVRGITDENNIYSHSKTNFPRILIVKPRNRYLTIPGHLPRHKKSVHFQSNSIYSEINAKLSQAVQTGDVREYEHIKLFTFLDSVEFLDDGDNTEGLEANIFDKLSEDTISLHENVSNHLLSTCMKAKVQTDNKVDIAVSPIVFLTEKTAKNSPDVHGDNLSIIGTTSYIIHGKIPLEKTSPHTDSKKIESYTQGSTLELVVTEPSPIIECSVVKNGNLVHPFEKDTHPKVYERPDYNYNKWKQPATVVEPKSILYATVMASESEGSQIINHNRMNVVVVDDTTSTHHCLPPQNVLIHRGFDDIGYQTGQWYNKRTRISHSSVTSVHDQTLSRQNSCHRLLVSSVSSEHRPFQSRNSSCVSTLTNSCTSRFSCDSSLSHSCHTLDDTQSSEEESSVSLQEMNPVAQEIHSVKFIQATPEKKPLTPVPHLSSGRDSQHLRGEIAQKASKFEERPIETRELGCSPVENRKRIIQEWLIHRISANVAGHFGTKLTQMFHEEDSNNVETKKDLNCKNIDATCLRLRMKDIQPRSRSTIGKNDEKIKQLRTSQEYKRSSNLITNNEQSRNEIQPIELIENVDSNHNIDLNKGSLNNQRMNRQKQIIMRTQQWQSVPRMRLRPRTSAPKVNSEKNEAQNLHEFEEVFEIDPHDDIVKSHLNSHDRRIKSVSMKTGCYLNMKGPVKVPSLDGTLKRDKEVYELTIGAPNKVKADRCVNFLRETFPHTAFLRKQAQVRILNKFNRISTF</sequence>